<keyword evidence="2" id="KW-0503">Monooxygenase</keyword>
<gene>
    <name evidence="2" type="ORF">NBM05_11400</name>
</gene>
<dbReference type="InterPro" id="IPR011008">
    <property type="entry name" value="Dimeric_a/b-barrel"/>
</dbReference>
<dbReference type="InterPro" id="IPR007138">
    <property type="entry name" value="ABM_dom"/>
</dbReference>
<comment type="caution">
    <text evidence="2">The sequence shown here is derived from an EMBL/GenBank/DDBJ whole genome shotgun (WGS) entry which is preliminary data.</text>
</comment>
<dbReference type="Pfam" id="PF03992">
    <property type="entry name" value="ABM"/>
    <property type="match status" value="1"/>
</dbReference>
<dbReference type="GO" id="GO:0004497">
    <property type="term" value="F:monooxygenase activity"/>
    <property type="evidence" value="ECO:0007669"/>
    <property type="project" value="UniProtKB-KW"/>
</dbReference>
<dbReference type="Gene3D" id="3.30.70.100">
    <property type="match status" value="1"/>
</dbReference>
<feature type="domain" description="ABM" evidence="1">
    <location>
        <begin position="2"/>
        <end position="89"/>
    </location>
</feature>
<keyword evidence="3" id="KW-1185">Reference proteome</keyword>
<dbReference type="AlphaFoldDB" id="A0A9X2HEF6"/>
<dbReference type="Proteomes" id="UP001139502">
    <property type="component" value="Unassembled WGS sequence"/>
</dbReference>
<keyword evidence="2" id="KW-0560">Oxidoreductase</keyword>
<evidence type="ECO:0000259" key="1">
    <source>
        <dbReference type="PROSITE" id="PS51725"/>
    </source>
</evidence>
<dbReference type="InterPro" id="IPR050744">
    <property type="entry name" value="AI-2_Isomerase_LsrG"/>
</dbReference>
<accession>A0A9X2HEF6</accession>
<dbReference type="PANTHER" id="PTHR33336:SF3">
    <property type="entry name" value="ABM DOMAIN-CONTAINING PROTEIN"/>
    <property type="match status" value="1"/>
</dbReference>
<evidence type="ECO:0000313" key="2">
    <source>
        <dbReference type="EMBL" id="MCP3426590.1"/>
    </source>
</evidence>
<proteinExistence type="predicted"/>
<sequence>MISIIVKFKVKPEHAESWPEHVREFTAATRAEPGNKWFDWSRSLEDPNEYVLLEAFDDDAGEAHVNSDHFAKGLETMRPLLAETPRIISRQVEGEGWDTMGELQK</sequence>
<evidence type="ECO:0000313" key="3">
    <source>
        <dbReference type="Proteomes" id="UP001139502"/>
    </source>
</evidence>
<name>A0A9X2HEF6_9MICC</name>
<organism evidence="2 3">
    <name type="scientific">Rothia santali</name>
    <dbReference type="NCBI Taxonomy" id="2949643"/>
    <lineage>
        <taxon>Bacteria</taxon>
        <taxon>Bacillati</taxon>
        <taxon>Actinomycetota</taxon>
        <taxon>Actinomycetes</taxon>
        <taxon>Micrococcales</taxon>
        <taxon>Micrococcaceae</taxon>
        <taxon>Rothia</taxon>
    </lineage>
</organism>
<dbReference type="PANTHER" id="PTHR33336">
    <property type="entry name" value="QUINOL MONOOXYGENASE YGIN-RELATED"/>
    <property type="match status" value="1"/>
</dbReference>
<dbReference type="RefSeq" id="WP_254167438.1">
    <property type="nucleotide sequence ID" value="NZ_JANAFB010000030.1"/>
</dbReference>
<dbReference type="EMBL" id="JANAFB010000030">
    <property type="protein sequence ID" value="MCP3426590.1"/>
    <property type="molecule type" value="Genomic_DNA"/>
</dbReference>
<reference evidence="2" key="1">
    <citation type="submission" date="2022-06" db="EMBL/GenBank/DDBJ databases">
        <title>Rothia sp. isolated from sandalwood seedling.</title>
        <authorList>
            <person name="Tuikhar N."/>
            <person name="Kirdat K."/>
            <person name="Thorat V."/>
            <person name="Swetha P."/>
            <person name="Padma S."/>
            <person name="Sundararaj R."/>
            <person name="Yadav A."/>
        </authorList>
    </citation>
    <scope>NUCLEOTIDE SEQUENCE</scope>
    <source>
        <strain evidence="2">AR01</strain>
    </source>
</reference>
<dbReference type="SUPFAM" id="SSF54909">
    <property type="entry name" value="Dimeric alpha+beta barrel"/>
    <property type="match status" value="1"/>
</dbReference>
<protein>
    <submittedName>
        <fullName evidence="2">Antibiotic biosynthesis monooxygenase</fullName>
    </submittedName>
</protein>
<dbReference type="PROSITE" id="PS51725">
    <property type="entry name" value="ABM"/>
    <property type="match status" value="1"/>
</dbReference>